<keyword evidence="5" id="KW-0436">Ligase</keyword>
<evidence type="ECO:0000313" key="6">
    <source>
        <dbReference type="Proteomes" id="UP000065521"/>
    </source>
</evidence>
<evidence type="ECO:0000313" key="5">
    <source>
        <dbReference type="EMBL" id="KUZ88811.1"/>
    </source>
</evidence>
<evidence type="ECO:0000259" key="4">
    <source>
        <dbReference type="Pfam" id="PF00155"/>
    </source>
</evidence>
<dbReference type="GO" id="GO:0016874">
    <property type="term" value="F:ligase activity"/>
    <property type="evidence" value="ECO:0007669"/>
    <property type="project" value="UniProtKB-KW"/>
</dbReference>
<dbReference type="Gene3D" id="3.90.1150.10">
    <property type="entry name" value="Aspartate Aminotransferase, domain 1"/>
    <property type="match status" value="1"/>
</dbReference>
<comment type="caution">
    <text evidence="5">The sequence shown here is derived from an EMBL/GenBank/DDBJ whole genome shotgun (WGS) entry which is preliminary data.</text>
</comment>
<evidence type="ECO:0000256" key="2">
    <source>
        <dbReference type="ARBA" id="ARBA00022679"/>
    </source>
</evidence>
<dbReference type="InterPro" id="IPR050087">
    <property type="entry name" value="AON_synthase_class-II"/>
</dbReference>
<dbReference type="Proteomes" id="UP000065521">
    <property type="component" value="Unassembled WGS sequence"/>
</dbReference>
<proteinExistence type="predicted"/>
<comment type="cofactor">
    <cofactor evidence="1">
        <name>pyridoxal 5'-phosphate</name>
        <dbReference type="ChEBI" id="CHEBI:597326"/>
    </cofactor>
</comment>
<reference evidence="5 6" key="1">
    <citation type="submission" date="2015-11" db="EMBL/GenBank/DDBJ databases">
        <title>Expanding the genomic diversity of Burkholderia species for the development of highly accurate diagnostics.</title>
        <authorList>
            <person name="Sahl J."/>
            <person name="Keim P."/>
            <person name="Wagner D."/>
        </authorList>
    </citation>
    <scope>NUCLEOTIDE SEQUENCE [LARGE SCALE GENOMIC DNA]</scope>
    <source>
        <strain evidence="5 6">RF32-BP4</strain>
    </source>
</reference>
<accession>A0A102K7S2</accession>
<dbReference type="PANTHER" id="PTHR13693:SF100">
    <property type="entry name" value="8-AMINO-7-OXONONANOATE SYNTHASE"/>
    <property type="match status" value="1"/>
</dbReference>
<dbReference type="InterPro" id="IPR004839">
    <property type="entry name" value="Aminotransferase_I/II_large"/>
</dbReference>
<dbReference type="GO" id="GO:0009102">
    <property type="term" value="P:biotin biosynthetic process"/>
    <property type="evidence" value="ECO:0007669"/>
    <property type="project" value="TreeGrafter"/>
</dbReference>
<gene>
    <name evidence="5" type="ORF">WI38_18770</name>
</gene>
<keyword evidence="3" id="KW-0663">Pyridoxal phosphate</keyword>
<dbReference type="Pfam" id="PF00155">
    <property type="entry name" value="Aminotran_1_2"/>
    <property type="match status" value="1"/>
</dbReference>
<dbReference type="GO" id="GO:0008710">
    <property type="term" value="F:8-amino-7-oxononanoate synthase activity"/>
    <property type="evidence" value="ECO:0007669"/>
    <property type="project" value="TreeGrafter"/>
</dbReference>
<dbReference type="GO" id="GO:0030170">
    <property type="term" value="F:pyridoxal phosphate binding"/>
    <property type="evidence" value="ECO:0007669"/>
    <property type="project" value="InterPro"/>
</dbReference>
<dbReference type="SUPFAM" id="SSF53383">
    <property type="entry name" value="PLP-dependent transferases"/>
    <property type="match status" value="1"/>
</dbReference>
<feature type="domain" description="Aminotransferase class I/classII large" evidence="4">
    <location>
        <begin position="178"/>
        <end position="403"/>
    </location>
</feature>
<dbReference type="InterPro" id="IPR015422">
    <property type="entry name" value="PyrdxlP-dep_Trfase_small"/>
</dbReference>
<dbReference type="AlphaFoldDB" id="A0A102K7S2"/>
<evidence type="ECO:0000256" key="1">
    <source>
        <dbReference type="ARBA" id="ARBA00001933"/>
    </source>
</evidence>
<evidence type="ECO:0000256" key="3">
    <source>
        <dbReference type="ARBA" id="ARBA00022898"/>
    </source>
</evidence>
<dbReference type="EMBL" id="LOTN01000036">
    <property type="protein sequence ID" value="KUZ88811.1"/>
    <property type="molecule type" value="Genomic_DNA"/>
</dbReference>
<dbReference type="InterPro" id="IPR015424">
    <property type="entry name" value="PyrdxlP-dep_Trfase"/>
</dbReference>
<dbReference type="PANTHER" id="PTHR13693">
    <property type="entry name" value="CLASS II AMINOTRANSFERASE/8-AMINO-7-OXONONANOATE SYNTHASE"/>
    <property type="match status" value="1"/>
</dbReference>
<organism evidence="5 6">
    <name type="scientific">Burkholderia ubonensis</name>
    <dbReference type="NCBI Taxonomy" id="101571"/>
    <lineage>
        <taxon>Bacteria</taxon>
        <taxon>Pseudomonadati</taxon>
        <taxon>Pseudomonadota</taxon>
        <taxon>Betaproteobacteria</taxon>
        <taxon>Burkholderiales</taxon>
        <taxon>Burkholderiaceae</taxon>
        <taxon>Burkholderia</taxon>
        <taxon>Burkholderia cepacia complex</taxon>
    </lineage>
</organism>
<dbReference type="InterPro" id="IPR015421">
    <property type="entry name" value="PyrdxlP-dep_Trfase_major"/>
</dbReference>
<dbReference type="Gene3D" id="3.40.640.10">
    <property type="entry name" value="Type I PLP-dependent aspartate aminotransferase-like (Major domain)"/>
    <property type="match status" value="1"/>
</dbReference>
<sequence length="417" mass="46130">MSDVVHDGIVGPHVWRNNQKMVPAAESAWDVARRNNMLGIRVAARGTQNRLVDLDTQREFVNLSSCSYLGLNSHPDVIQGGIDALRDEGITGLSMAEFRIRLGLMEELEHGLAQQFGGPVVPAVTCSALTAAILPLLASGHLTDGEPMVMVFDRFAHFSMAFMKPVVADESLVLTCGHNDMDELEAICKRYPRVAYVCDGVYSVGGVARLDRLLDLQARYGLFLYVDDSHSLSVEGVRGEGYIRSRLPELNDRTIIVASIAKAFGSTGGIAMLPSPRHFDFLYRSGPLGWSQSLRTAAIGTSLGSLKVHRSDELARRQRQLRENIALFDRHVDTPQRGNGLNIKVVEVGTQERAVFLSNELYRRGFYCSAVFFPIVARDRAGIRVMLRGDLPTETMQRFIDVLTALLDDLNEAPSHY</sequence>
<name>A0A102K7S2_9BURK</name>
<dbReference type="RefSeq" id="WP_059611749.1">
    <property type="nucleotide sequence ID" value="NZ_LOTK01000043.1"/>
</dbReference>
<keyword evidence="2" id="KW-0808">Transferase</keyword>
<dbReference type="NCBIfam" id="NF005697">
    <property type="entry name" value="PRK07505.1"/>
    <property type="match status" value="1"/>
</dbReference>
<protein>
    <submittedName>
        <fullName evidence="5">2-amino-3-ketobutyrate CoA ligase</fullName>
    </submittedName>
</protein>